<name>A0A0N1ICS6_PAPXU</name>
<dbReference type="Proteomes" id="UP000053268">
    <property type="component" value="Unassembled WGS sequence"/>
</dbReference>
<comment type="similarity">
    <text evidence="1">Belongs to the UDP-glycosyltransferase family.</text>
</comment>
<dbReference type="FunFam" id="3.40.50.2000:FF:000050">
    <property type="entry name" value="UDP-glucuronosyltransferase"/>
    <property type="match status" value="2"/>
</dbReference>
<dbReference type="PROSITE" id="PS00375">
    <property type="entry name" value="UDPGT"/>
    <property type="match status" value="2"/>
</dbReference>
<keyword evidence="4" id="KW-0472">Membrane</keyword>
<dbReference type="PANTHER" id="PTHR48043:SF159">
    <property type="entry name" value="EG:EG0003.4 PROTEIN-RELATED"/>
    <property type="match status" value="1"/>
</dbReference>
<dbReference type="Pfam" id="PF00201">
    <property type="entry name" value="UDPGT"/>
    <property type="match status" value="3"/>
</dbReference>
<protein>
    <submittedName>
        <fullName evidence="5">Ecdysteroid UDP-glucosyltransferase</fullName>
    </submittedName>
</protein>
<reference evidence="5 6" key="1">
    <citation type="journal article" date="2015" name="Nat. Commun.">
        <title>Outbred genome sequencing and CRISPR/Cas9 gene editing in butterflies.</title>
        <authorList>
            <person name="Li X."/>
            <person name="Fan D."/>
            <person name="Zhang W."/>
            <person name="Liu G."/>
            <person name="Zhang L."/>
            <person name="Zhao L."/>
            <person name="Fang X."/>
            <person name="Chen L."/>
            <person name="Dong Y."/>
            <person name="Chen Y."/>
            <person name="Ding Y."/>
            <person name="Zhao R."/>
            <person name="Feng M."/>
            <person name="Zhu Y."/>
            <person name="Feng Y."/>
            <person name="Jiang X."/>
            <person name="Zhu D."/>
            <person name="Xiang H."/>
            <person name="Feng X."/>
            <person name="Li S."/>
            <person name="Wang J."/>
            <person name="Zhang G."/>
            <person name="Kronforst M.R."/>
            <person name="Wang W."/>
        </authorList>
    </citation>
    <scope>NUCLEOTIDE SEQUENCE [LARGE SCALE GENOMIC DNA]</scope>
    <source>
        <strain evidence="5">Ya'a_city_454_Px</strain>
        <tissue evidence="5">Whole body</tissue>
    </source>
</reference>
<evidence type="ECO:0000256" key="2">
    <source>
        <dbReference type="ARBA" id="ARBA00022676"/>
    </source>
</evidence>
<dbReference type="PANTHER" id="PTHR48043">
    <property type="entry name" value="EG:EG0003.4 PROTEIN-RELATED"/>
    <property type="match status" value="1"/>
</dbReference>
<sequence length="1033" mass="119416">MTVTPAKSIAESARILGVFPTPSISHQVVFRVLTHELARRGHELTVITTDPVHPNEVPENLTQIDVHDLSYSRWNKVISEMEDGSRDVTKQVEAMMNLNFEIFEEQVKCKSVQKLLSYNHDHFDLIIVEAFLLFTLGFSHVFKAPVIWVSSFAGVWDNYEAIGAPSHPFLYPVSVRDKLNNITMWEKINQLRKEYKMRNLNRNNVAVNKLLKKLFGEDTPPIQKLFDNVAMLFLNVHPIWDSNRPVPPGVIYMGGLHQNPIRELPKDLKLYLDSSKNGVIYFSLGTNVKPSYVPPEKLQAIINVFSRLPYDVLWKWDNELLVRSNNIKISKWLPQSDILRHPKVKLFITQGGLQSTDEAITAGVPLVGIPLLADQWFNVDKYVQHKIGVRIDIDTLTEEMFENAIRTVINDTSYRENILRLRSIMQDQPQSPLERAVWWTEHVLRHRDARHLRSPAANISWTQYLELELVFTLASVARILGVFPTPSISHQVVFRVLTHELARRGHELTVITTDPVHPNEVPENLTQIDVHDLSYSRWNEVISKVEDGSRDVTKQVKIMMDITLDIFEEQVNSESIQKLFSYKEDHFDLILAESLLACTLGFSHIFKAPVIFISSFGGVWDNYDTMGAPTHPLLYPSMVRDRLNNLTTWEKITQLKIEYKMKHFDTNYENMNKFLKKLFGKDTPPIQKLFDNVAMMFLNLHPIWDSNRPVPPSVIYMGGLHQNPIKELPKDLKLYLDSSKHGVIYFSLGTNVKPSYVPPEKLQAIINVFSRLPYDVLWKWDDELPSRSNNIKISKWLPQSDILRHPKVKLFITQGGLQSTDEAITSGVPLVGIPLLADQWFNVERYEQHKIGVRIDIDALTEEMFENAIHTVINDTSNRENILRLRSIMQDQPQSPLERAVWWTEHVLRHRNARHLRSPAANISWTQYLELELVFTLASVYSENIVRLRSIMQDQPQSPLERAVWWTEHVLRHRDARHLRSPAANISWTQYLELELVFTLASVLILSLVILFVVLKIIWNYITSVVTTKIKKS</sequence>
<dbReference type="InterPro" id="IPR002213">
    <property type="entry name" value="UDP_glucos_trans"/>
</dbReference>
<keyword evidence="6" id="KW-1185">Reference proteome</keyword>
<keyword evidence="2" id="KW-0328">Glycosyltransferase</keyword>
<evidence type="ECO:0000256" key="3">
    <source>
        <dbReference type="ARBA" id="ARBA00022679"/>
    </source>
</evidence>
<evidence type="ECO:0000256" key="1">
    <source>
        <dbReference type="ARBA" id="ARBA00009995"/>
    </source>
</evidence>
<keyword evidence="3 5" id="KW-0808">Transferase</keyword>
<organism evidence="5 6">
    <name type="scientific">Papilio xuthus</name>
    <name type="common">Asian swallowtail butterfly</name>
    <dbReference type="NCBI Taxonomy" id="66420"/>
    <lineage>
        <taxon>Eukaryota</taxon>
        <taxon>Metazoa</taxon>
        <taxon>Ecdysozoa</taxon>
        <taxon>Arthropoda</taxon>
        <taxon>Hexapoda</taxon>
        <taxon>Insecta</taxon>
        <taxon>Pterygota</taxon>
        <taxon>Neoptera</taxon>
        <taxon>Endopterygota</taxon>
        <taxon>Lepidoptera</taxon>
        <taxon>Glossata</taxon>
        <taxon>Ditrysia</taxon>
        <taxon>Papilionoidea</taxon>
        <taxon>Papilionidae</taxon>
        <taxon>Papilioninae</taxon>
        <taxon>Papilio</taxon>
    </lineage>
</organism>
<dbReference type="InterPro" id="IPR035595">
    <property type="entry name" value="UDP_glycos_trans_CS"/>
</dbReference>
<keyword evidence="4" id="KW-0812">Transmembrane</keyword>
<dbReference type="InterPro" id="IPR050271">
    <property type="entry name" value="UDP-glycosyltransferase"/>
</dbReference>
<accession>A0A0N1ICS6</accession>
<dbReference type="AlphaFoldDB" id="A0A0N1ICS6"/>
<dbReference type="CDD" id="cd03784">
    <property type="entry name" value="GT1_Gtf-like"/>
    <property type="match status" value="2"/>
</dbReference>
<proteinExistence type="inferred from homology"/>
<evidence type="ECO:0000256" key="4">
    <source>
        <dbReference type="SAM" id="Phobius"/>
    </source>
</evidence>
<dbReference type="SUPFAM" id="SSF53756">
    <property type="entry name" value="UDP-Glycosyltransferase/glycogen phosphorylase"/>
    <property type="match status" value="3"/>
</dbReference>
<feature type="transmembrane region" description="Helical" evidence="4">
    <location>
        <begin position="996"/>
        <end position="1022"/>
    </location>
</feature>
<dbReference type="EMBL" id="KQ459547">
    <property type="protein sequence ID" value="KPJ00041.1"/>
    <property type="molecule type" value="Genomic_DNA"/>
</dbReference>
<evidence type="ECO:0000313" key="5">
    <source>
        <dbReference type="EMBL" id="KPJ00041.1"/>
    </source>
</evidence>
<keyword evidence="4" id="KW-1133">Transmembrane helix</keyword>
<gene>
    <name evidence="5" type="ORF">RR46_01518</name>
</gene>
<dbReference type="GO" id="GO:0008194">
    <property type="term" value="F:UDP-glycosyltransferase activity"/>
    <property type="evidence" value="ECO:0007669"/>
    <property type="project" value="InterPro"/>
</dbReference>
<evidence type="ECO:0000313" key="6">
    <source>
        <dbReference type="Proteomes" id="UP000053268"/>
    </source>
</evidence>
<dbReference type="STRING" id="66420.A0A0N1ICS6"/>
<dbReference type="Gene3D" id="3.40.50.2000">
    <property type="entry name" value="Glycogen Phosphorylase B"/>
    <property type="match status" value="4"/>
</dbReference>